<sequence>MHSIDVRRLHREHMLRPGLAYCWQWTDEAGKPMSTIGIRTHNRGLIFSYAIGGEPVKQRVDLRTTPCNYGGSRVWFECPACRQRVAILLFRGGLRAADASGSPTRANPMA</sequence>
<evidence type="ECO:0000313" key="1">
    <source>
        <dbReference type="EMBL" id="MCG5073022.1"/>
    </source>
</evidence>
<name>A0A9X1RP10_9BURK</name>
<organism evidence="1 2">
    <name type="scientific">Paraburkholderia tagetis</name>
    <dbReference type="NCBI Taxonomy" id="2913261"/>
    <lineage>
        <taxon>Bacteria</taxon>
        <taxon>Pseudomonadati</taxon>
        <taxon>Pseudomonadota</taxon>
        <taxon>Betaproteobacteria</taxon>
        <taxon>Burkholderiales</taxon>
        <taxon>Burkholderiaceae</taxon>
        <taxon>Paraburkholderia</taxon>
    </lineage>
</organism>
<gene>
    <name evidence="1" type="ORF">L5014_06515</name>
</gene>
<dbReference type="EMBL" id="JAKLJA010000003">
    <property type="protein sequence ID" value="MCG5073022.1"/>
    <property type="molecule type" value="Genomic_DNA"/>
</dbReference>
<evidence type="ECO:0000313" key="2">
    <source>
        <dbReference type="Proteomes" id="UP001139308"/>
    </source>
</evidence>
<accession>A0A9X1RP10</accession>
<dbReference type="RefSeq" id="WP_238462756.1">
    <property type="nucleotide sequence ID" value="NZ_JAKLJA010000003.1"/>
</dbReference>
<reference evidence="1" key="1">
    <citation type="submission" date="2022-01" db="EMBL/GenBank/DDBJ databases">
        <title>Genome sequence and assembly of Parabukholderia sp. RG36.</title>
        <authorList>
            <person name="Chhetri G."/>
        </authorList>
    </citation>
    <scope>NUCLEOTIDE SEQUENCE</scope>
    <source>
        <strain evidence="1">RG36</strain>
    </source>
</reference>
<dbReference type="AlphaFoldDB" id="A0A9X1RP10"/>
<dbReference type="Proteomes" id="UP001139308">
    <property type="component" value="Unassembled WGS sequence"/>
</dbReference>
<proteinExistence type="predicted"/>
<comment type="caution">
    <text evidence="1">The sequence shown here is derived from an EMBL/GenBank/DDBJ whole genome shotgun (WGS) entry which is preliminary data.</text>
</comment>
<keyword evidence="2" id="KW-1185">Reference proteome</keyword>
<protein>
    <submittedName>
        <fullName evidence="1">Uncharacterized protein</fullName>
    </submittedName>
</protein>